<keyword evidence="3" id="KW-1185">Reference proteome</keyword>
<protein>
    <submittedName>
        <fullName evidence="2">Uncharacterized protein</fullName>
    </submittedName>
</protein>
<evidence type="ECO:0000313" key="2">
    <source>
        <dbReference type="EMBL" id="MED6121594.1"/>
    </source>
</evidence>
<dbReference type="EMBL" id="JASCZI010030345">
    <property type="protein sequence ID" value="MED6121594.1"/>
    <property type="molecule type" value="Genomic_DNA"/>
</dbReference>
<feature type="compositionally biased region" description="Polar residues" evidence="1">
    <location>
        <begin position="72"/>
        <end position="89"/>
    </location>
</feature>
<feature type="region of interest" description="Disordered" evidence="1">
    <location>
        <begin position="72"/>
        <end position="94"/>
    </location>
</feature>
<comment type="caution">
    <text evidence="2">The sequence shown here is derived from an EMBL/GenBank/DDBJ whole genome shotgun (WGS) entry which is preliminary data.</text>
</comment>
<reference evidence="2 3" key="1">
    <citation type="journal article" date="2023" name="Plants (Basel)">
        <title>Bridging the Gap: Combining Genomics and Transcriptomics Approaches to Understand Stylosanthes scabra, an Orphan Legume from the Brazilian Caatinga.</title>
        <authorList>
            <person name="Ferreira-Neto J.R.C."/>
            <person name="da Silva M.D."/>
            <person name="Binneck E."/>
            <person name="de Melo N.F."/>
            <person name="da Silva R.H."/>
            <person name="de Melo A.L.T.M."/>
            <person name="Pandolfi V."/>
            <person name="Bustamante F.O."/>
            <person name="Brasileiro-Vidal A.C."/>
            <person name="Benko-Iseppon A.M."/>
        </authorList>
    </citation>
    <scope>NUCLEOTIDE SEQUENCE [LARGE SCALE GENOMIC DNA]</scope>
    <source>
        <tissue evidence="2">Leaves</tissue>
    </source>
</reference>
<dbReference type="Proteomes" id="UP001341840">
    <property type="component" value="Unassembled WGS sequence"/>
</dbReference>
<accession>A0ABU6RCK6</accession>
<organism evidence="2 3">
    <name type="scientific">Stylosanthes scabra</name>
    <dbReference type="NCBI Taxonomy" id="79078"/>
    <lineage>
        <taxon>Eukaryota</taxon>
        <taxon>Viridiplantae</taxon>
        <taxon>Streptophyta</taxon>
        <taxon>Embryophyta</taxon>
        <taxon>Tracheophyta</taxon>
        <taxon>Spermatophyta</taxon>
        <taxon>Magnoliopsida</taxon>
        <taxon>eudicotyledons</taxon>
        <taxon>Gunneridae</taxon>
        <taxon>Pentapetalae</taxon>
        <taxon>rosids</taxon>
        <taxon>fabids</taxon>
        <taxon>Fabales</taxon>
        <taxon>Fabaceae</taxon>
        <taxon>Papilionoideae</taxon>
        <taxon>50 kb inversion clade</taxon>
        <taxon>dalbergioids sensu lato</taxon>
        <taxon>Dalbergieae</taxon>
        <taxon>Pterocarpus clade</taxon>
        <taxon>Stylosanthes</taxon>
    </lineage>
</organism>
<sequence>MGTCSLAKDVRWLVNHDTTAPTARPASSSPAFTFAPASVLDGGFPVLLQPPSRTVFPIFAARYTGTNSNLNKVDSNIPTSPDQKATTPMSEDRLTLEQRIRDNKQLKFDSVQDMSLDDPNKSNVSKEQAMWQRKFPYLCFLF</sequence>
<name>A0ABU6RCK6_9FABA</name>
<gene>
    <name evidence="2" type="ORF">PIB30_031699</name>
</gene>
<evidence type="ECO:0000256" key="1">
    <source>
        <dbReference type="SAM" id="MobiDB-lite"/>
    </source>
</evidence>
<evidence type="ECO:0000313" key="3">
    <source>
        <dbReference type="Proteomes" id="UP001341840"/>
    </source>
</evidence>
<proteinExistence type="predicted"/>